<feature type="region of interest" description="Disordered" evidence="1">
    <location>
        <begin position="305"/>
        <end position="394"/>
    </location>
</feature>
<dbReference type="GO" id="GO:0046872">
    <property type="term" value="F:metal ion binding"/>
    <property type="evidence" value="ECO:0007669"/>
    <property type="project" value="InterPro"/>
</dbReference>
<keyword evidence="3" id="KW-1185">Reference proteome</keyword>
<dbReference type="SUPFAM" id="SSF55008">
    <property type="entry name" value="HMA, heavy metal-associated domain"/>
    <property type="match status" value="1"/>
</dbReference>
<dbReference type="Gene3D" id="3.30.70.100">
    <property type="match status" value="1"/>
</dbReference>
<reference evidence="2" key="1">
    <citation type="submission" date="2019-10" db="EMBL/GenBank/DDBJ databases">
        <title>Draft genome sequece of Microseira wollei NIES-4236.</title>
        <authorList>
            <person name="Yamaguchi H."/>
            <person name="Suzuki S."/>
            <person name="Kawachi M."/>
        </authorList>
    </citation>
    <scope>NUCLEOTIDE SEQUENCE</scope>
    <source>
        <strain evidence="2">NIES-4236</strain>
    </source>
</reference>
<name>A0AAV3X971_9CYAN</name>
<dbReference type="Proteomes" id="UP001050975">
    <property type="component" value="Unassembled WGS sequence"/>
</dbReference>
<dbReference type="EMBL" id="BLAY01000056">
    <property type="protein sequence ID" value="GET38963.1"/>
    <property type="molecule type" value="Genomic_DNA"/>
</dbReference>
<evidence type="ECO:0000313" key="3">
    <source>
        <dbReference type="Proteomes" id="UP001050975"/>
    </source>
</evidence>
<accession>A0AAV3X971</accession>
<proteinExistence type="predicted"/>
<feature type="compositionally biased region" description="Acidic residues" evidence="1">
    <location>
        <begin position="338"/>
        <end position="349"/>
    </location>
</feature>
<evidence type="ECO:0000256" key="1">
    <source>
        <dbReference type="SAM" id="MobiDB-lite"/>
    </source>
</evidence>
<protein>
    <submittedName>
        <fullName evidence="2">Uncharacterized protein</fullName>
    </submittedName>
</protein>
<dbReference type="AlphaFoldDB" id="A0AAV3X971"/>
<sequence>MARKTGLKVLHAMPGRVRLGVTGGDKTDAYLLSDQLDALAQRLQQQEGIRNVSANAKTGSLTVNFDPSTLSLSRLLERLQQWGVLASAALPSQQPKQDFSFLQSGDFWQEQLNTIIPIVAGLLIVRALKLQGLWTIPVYVLAASFTRKLMQQLERDLIVPLAVAETVGKSKVKVSQSENKVNQNGDEPPSIGPEIIAASQPLQFDNDGHLGNAIAYRLAHAIPGRLRFHVERVATDSEYARRLELLAQEDPWVTSLKINRKAASVTFTYVAGANKDTKGAVARVANLIQAAGEVAVPSVMAPFIPTPPPPTKAEEIDASSTLAEQDAGEEAVLPTPEVTEDLVAEETSEEGNAIADSPTEPQVSEVTEQISDITEETQSSDNETTTSNELRSEEPSILAPAVAKFYSRLKQCIAKIVSRLSSVEWFEVHPRDAPNAI</sequence>
<comment type="caution">
    <text evidence="2">The sequence shown here is derived from an EMBL/GenBank/DDBJ whole genome shotgun (WGS) entry which is preliminary data.</text>
</comment>
<gene>
    <name evidence="2" type="ORF">MiSe_37230</name>
</gene>
<dbReference type="InterPro" id="IPR036163">
    <property type="entry name" value="HMA_dom_sf"/>
</dbReference>
<feature type="compositionally biased region" description="Polar residues" evidence="1">
    <location>
        <begin position="359"/>
        <end position="389"/>
    </location>
</feature>
<organism evidence="2 3">
    <name type="scientific">Microseira wollei NIES-4236</name>
    <dbReference type="NCBI Taxonomy" id="2530354"/>
    <lineage>
        <taxon>Bacteria</taxon>
        <taxon>Bacillati</taxon>
        <taxon>Cyanobacteriota</taxon>
        <taxon>Cyanophyceae</taxon>
        <taxon>Oscillatoriophycideae</taxon>
        <taxon>Aerosakkonematales</taxon>
        <taxon>Aerosakkonemataceae</taxon>
        <taxon>Microseira</taxon>
    </lineage>
</organism>
<dbReference type="RefSeq" id="WP_226583660.1">
    <property type="nucleotide sequence ID" value="NZ_BLAY01000056.1"/>
</dbReference>
<evidence type="ECO:0000313" key="2">
    <source>
        <dbReference type="EMBL" id="GET38963.1"/>
    </source>
</evidence>